<organism evidence="2 3">
    <name type="scientific">Microbulbifer celer</name>
    <dbReference type="NCBI Taxonomy" id="435905"/>
    <lineage>
        <taxon>Bacteria</taxon>
        <taxon>Pseudomonadati</taxon>
        <taxon>Pseudomonadota</taxon>
        <taxon>Gammaproteobacteria</taxon>
        <taxon>Cellvibrionales</taxon>
        <taxon>Microbulbiferaceae</taxon>
        <taxon>Microbulbifer</taxon>
    </lineage>
</organism>
<sequence length="149" mass="16476">MKPVSQTFIMTALAALLLFFTAACQSSVDWVGTYTFTNDLGEDPGGAAISMEYQLKLNSDHCEVAISGYQADTLIRCVSERSDETAVIRFYSYSNGEVKNIYGVEVYKVGEPLFTLRQSESTPKALLTEWGALMPDGIENRVGSYFVKQ</sequence>
<keyword evidence="3" id="KW-1185">Reference proteome</keyword>
<dbReference type="RefSeq" id="WP_230436922.1">
    <property type="nucleotide sequence ID" value="NZ_CP087715.1"/>
</dbReference>
<dbReference type="PROSITE" id="PS51257">
    <property type="entry name" value="PROKAR_LIPOPROTEIN"/>
    <property type="match status" value="1"/>
</dbReference>
<proteinExistence type="predicted"/>
<evidence type="ECO:0000313" key="2">
    <source>
        <dbReference type="EMBL" id="MFD1216794.1"/>
    </source>
</evidence>
<dbReference type="Pfam" id="PF19453">
    <property type="entry name" value="DUF5991"/>
    <property type="match status" value="1"/>
</dbReference>
<feature type="signal peptide" evidence="1">
    <location>
        <begin position="1"/>
        <end position="25"/>
    </location>
</feature>
<comment type="caution">
    <text evidence="2">The sequence shown here is derived from an EMBL/GenBank/DDBJ whole genome shotgun (WGS) entry which is preliminary data.</text>
</comment>
<accession>A0ABW3U8C8</accession>
<dbReference type="EMBL" id="JBHTLR010000008">
    <property type="protein sequence ID" value="MFD1216794.1"/>
    <property type="molecule type" value="Genomic_DNA"/>
</dbReference>
<gene>
    <name evidence="2" type="ORF">ACFQ2X_09300</name>
</gene>
<keyword evidence="1" id="KW-0732">Signal</keyword>
<dbReference type="InterPro" id="IPR046033">
    <property type="entry name" value="DUF5991"/>
</dbReference>
<evidence type="ECO:0000256" key="1">
    <source>
        <dbReference type="SAM" id="SignalP"/>
    </source>
</evidence>
<protein>
    <submittedName>
        <fullName evidence="2">DUF5991 domain-containing protein</fullName>
    </submittedName>
</protein>
<reference evidence="3" key="1">
    <citation type="journal article" date="2019" name="Int. J. Syst. Evol. Microbiol.">
        <title>The Global Catalogue of Microorganisms (GCM) 10K type strain sequencing project: providing services to taxonomists for standard genome sequencing and annotation.</title>
        <authorList>
            <consortium name="The Broad Institute Genomics Platform"/>
            <consortium name="The Broad Institute Genome Sequencing Center for Infectious Disease"/>
            <person name="Wu L."/>
            <person name="Ma J."/>
        </authorList>
    </citation>
    <scope>NUCLEOTIDE SEQUENCE [LARGE SCALE GENOMIC DNA]</scope>
    <source>
        <strain evidence="3">CCUG 54356</strain>
    </source>
</reference>
<dbReference type="Proteomes" id="UP001597264">
    <property type="component" value="Unassembled WGS sequence"/>
</dbReference>
<feature type="chain" id="PRO_5046322362" evidence="1">
    <location>
        <begin position="26"/>
        <end position="149"/>
    </location>
</feature>
<evidence type="ECO:0000313" key="3">
    <source>
        <dbReference type="Proteomes" id="UP001597264"/>
    </source>
</evidence>
<name>A0ABW3U8C8_9GAMM</name>